<dbReference type="GO" id="GO:0005737">
    <property type="term" value="C:cytoplasm"/>
    <property type="evidence" value="ECO:0007669"/>
    <property type="project" value="TreeGrafter"/>
</dbReference>
<dbReference type="AlphaFoldDB" id="A0A8J3FHU7"/>
<evidence type="ECO:0000313" key="6">
    <source>
        <dbReference type="Proteomes" id="UP000612329"/>
    </source>
</evidence>
<evidence type="ECO:0000256" key="2">
    <source>
        <dbReference type="ARBA" id="ARBA00022723"/>
    </source>
</evidence>
<evidence type="ECO:0000256" key="1">
    <source>
        <dbReference type="ARBA" id="ARBA00008779"/>
    </source>
</evidence>
<name>A0A8J3FHU7_9FLAO</name>
<dbReference type="InterPro" id="IPR024607">
    <property type="entry name" value="Sulfatase_CS"/>
</dbReference>
<keyword evidence="6" id="KW-1185">Reference proteome</keyword>
<reference evidence="5" key="1">
    <citation type="journal article" date="2014" name="Int. J. Syst. Evol. Microbiol.">
        <title>Complete genome sequence of Corynebacterium casei LMG S-19264T (=DSM 44701T), isolated from a smear-ripened cheese.</title>
        <authorList>
            <consortium name="US DOE Joint Genome Institute (JGI-PGF)"/>
            <person name="Walter F."/>
            <person name="Albersmeier A."/>
            <person name="Kalinowski J."/>
            <person name="Ruckert C."/>
        </authorList>
    </citation>
    <scope>NUCLEOTIDE SEQUENCE</scope>
    <source>
        <strain evidence="5">JCM 12862</strain>
    </source>
</reference>
<organism evidence="5 6">
    <name type="scientific">Yeosuana aromativorans</name>
    <dbReference type="NCBI Taxonomy" id="288019"/>
    <lineage>
        <taxon>Bacteria</taxon>
        <taxon>Pseudomonadati</taxon>
        <taxon>Bacteroidota</taxon>
        <taxon>Flavobacteriia</taxon>
        <taxon>Flavobacteriales</taxon>
        <taxon>Flavobacteriaceae</taxon>
        <taxon>Yeosuana</taxon>
    </lineage>
</organism>
<dbReference type="GO" id="GO:0008484">
    <property type="term" value="F:sulfuric ester hydrolase activity"/>
    <property type="evidence" value="ECO:0007669"/>
    <property type="project" value="TreeGrafter"/>
</dbReference>
<comment type="caution">
    <text evidence="5">The sequence shown here is derived from an EMBL/GenBank/DDBJ whole genome shotgun (WGS) entry which is preliminary data.</text>
</comment>
<dbReference type="GO" id="GO:0046872">
    <property type="term" value="F:metal ion binding"/>
    <property type="evidence" value="ECO:0007669"/>
    <property type="project" value="UniProtKB-KW"/>
</dbReference>
<dbReference type="PANTHER" id="PTHR45953">
    <property type="entry name" value="IDURONATE 2-SULFATASE"/>
    <property type="match status" value="1"/>
</dbReference>
<dbReference type="InterPro" id="IPR000917">
    <property type="entry name" value="Sulfatase_N"/>
</dbReference>
<proteinExistence type="inferred from homology"/>
<dbReference type="SUPFAM" id="SSF53649">
    <property type="entry name" value="Alkaline phosphatase-like"/>
    <property type="match status" value="1"/>
</dbReference>
<accession>A0A8J3FHU7</accession>
<dbReference type="Proteomes" id="UP000612329">
    <property type="component" value="Unassembled WGS sequence"/>
</dbReference>
<evidence type="ECO:0000259" key="4">
    <source>
        <dbReference type="Pfam" id="PF00884"/>
    </source>
</evidence>
<dbReference type="EMBL" id="BMNR01000004">
    <property type="protein sequence ID" value="GGK27384.1"/>
    <property type="molecule type" value="Genomic_DNA"/>
</dbReference>
<evidence type="ECO:0000313" key="5">
    <source>
        <dbReference type="EMBL" id="GGK27384.1"/>
    </source>
</evidence>
<comment type="similarity">
    <text evidence="1">Belongs to the sulfatase family.</text>
</comment>
<dbReference type="Gene3D" id="3.40.720.10">
    <property type="entry name" value="Alkaline Phosphatase, subunit A"/>
    <property type="match status" value="1"/>
</dbReference>
<protein>
    <submittedName>
        <fullName evidence="5">Sulfatase</fullName>
    </submittedName>
</protein>
<gene>
    <name evidence="5" type="ORF">GCM10007962_22020</name>
</gene>
<dbReference type="PANTHER" id="PTHR45953:SF1">
    <property type="entry name" value="IDURONATE 2-SULFATASE"/>
    <property type="match status" value="1"/>
</dbReference>
<sequence>MKYNLELLLLSIGLLFVKTLIAQSEKLNVVFIISDQHKLEAVGAYGSDLAITPNIDALAKTGVRFTNCYTPAPVCAPARAALITGMYPYTNGAIYHKAPVTMPDDRIKNIGSGYLRETGYHEGIITLAEIFKQQGYSTASPGKMHVHGELQKNVDEDHKDGNAMGFDETSVRYYTYFPGGHYEDEVGEDTYMRYRQFKKYNDVYKRGSSDLNELYRPTLVKNDEDNFDMVVARKSIEFIDKRAQDGNNFFLYVGFEKPHPPFTTTQKYLDMYNPEDFTLPKTYDDWYVKGKYPWVPNWVHSGLPKDPEKAKHVMAAYHACVTEMDDMVGRVVQHLKDKGLYDNTIIIYTTDHGEHLFEHGLRGKHCMYEDAVNVPFIISCPKLFKQNSINNSLVSFIDIMPTLAELINGKIPETAQGISLVDVLKNGTELKDRVVYSEFRGTDYNLLPKVKNVPSRMMRKGDYKFIYTHGIIDQLYNLKEDPDELNNLIFDKKYQQVYQDMYFQTLVGWKFQKYKPLETILKGNSLSWRPSENFYDYKIYYAESGRPQDAKLIAKNLTNNHFKISKKGSYWLIAKPKLVKTSKFYGEDIPVAVENYFYKLPISDALNFN</sequence>
<keyword evidence="2" id="KW-0479">Metal-binding</keyword>
<dbReference type="Pfam" id="PF00884">
    <property type="entry name" value="Sulfatase"/>
    <property type="match status" value="1"/>
</dbReference>
<reference evidence="5" key="2">
    <citation type="submission" date="2020-09" db="EMBL/GenBank/DDBJ databases">
        <authorList>
            <person name="Sun Q."/>
            <person name="Ohkuma M."/>
        </authorList>
    </citation>
    <scope>NUCLEOTIDE SEQUENCE</scope>
    <source>
        <strain evidence="5">JCM 12862</strain>
    </source>
</reference>
<dbReference type="RefSeq" id="WP_188652996.1">
    <property type="nucleotide sequence ID" value="NZ_BMNR01000004.1"/>
</dbReference>
<dbReference type="PROSITE" id="PS00523">
    <property type="entry name" value="SULFATASE_1"/>
    <property type="match status" value="1"/>
</dbReference>
<evidence type="ECO:0000256" key="3">
    <source>
        <dbReference type="ARBA" id="ARBA00022801"/>
    </source>
</evidence>
<dbReference type="InterPro" id="IPR017850">
    <property type="entry name" value="Alkaline_phosphatase_core_sf"/>
</dbReference>
<keyword evidence="3" id="KW-0378">Hydrolase</keyword>
<feature type="domain" description="Sulfatase N-terminal" evidence="4">
    <location>
        <begin position="28"/>
        <end position="407"/>
    </location>
</feature>